<dbReference type="SUPFAM" id="SSF51735">
    <property type="entry name" value="NAD(P)-binding Rossmann-fold domains"/>
    <property type="match status" value="1"/>
</dbReference>
<keyword evidence="3" id="KW-1185">Reference proteome</keyword>
<dbReference type="GO" id="GO:0016491">
    <property type="term" value="F:oxidoreductase activity"/>
    <property type="evidence" value="ECO:0007669"/>
    <property type="project" value="UniProtKB-KW"/>
</dbReference>
<dbReference type="OrthoDB" id="542013at2759"/>
<dbReference type="AlphaFoldDB" id="A0A1Y2DJW2"/>
<dbReference type="InParanoid" id="A0A1Y2DJW2"/>
<dbReference type="InterPro" id="IPR036291">
    <property type="entry name" value="NAD(P)-bd_dom_sf"/>
</dbReference>
<dbReference type="EMBL" id="MCFJ01000013">
    <property type="protein sequence ID" value="ORY59538.1"/>
    <property type="molecule type" value="Genomic_DNA"/>
</dbReference>
<evidence type="ECO:0000313" key="2">
    <source>
        <dbReference type="EMBL" id="ORY59538.1"/>
    </source>
</evidence>
<dbReference type="PANTHER" id="PTHR43157:SF35">
    <property type="entry name" value="DEHYDROGENASE_REDUCTASE FAMILY PROTEIN, PUTATIVE-RELATED"/>
    <property type="match status" value="1"/>
</dbReference>
<dbReference type="GeneID" id="63780500"/>
<dbReference type="Gene3D" id="3.40.50.720">
    <property type="entry name" value="NAD(P)-binding Rossmann-like Domain"/>
    <property type="match status" value="1"/>
</dbReference>
<evidence type="ECO:0000313" key="3">
    <source>
        <dbReference type="Proteomes" id="UP000193689"/>
    </source>
</evidence>
<accession>A0A1Y2DJW2</accession>
<proteinExistence type="predicted"/>
<dbReference type="PRINTS" id="PR00081">
    <property type="entry name" value="GDHRDH"/>
</dbReference>
<dbReference type="STRING" id="1141098.A0A1Y2DJW2"/>
<comment type="caution">
    <text evidence="2">The sequence shown here is derived from an EMBL/GenBank/DDBJ whole genome shotgun (WGS) entry which is preliminary data.</text>
</comment>
<dbReference type="PANTHER" id="PTHR43157">
    <property type="entry name" value="PHOSPHATIDYLINOSITOL-GLYCAN BIOSYNTHESIS CLASS F PROTEIN-RELATED"/>
    <property type="match status" value="1"/>
</dbReference>
<dbReference type="InterPro" id="IPR002347">
    <property type="entry name" value="SDR_fam"/>
</dbReference>
<dbReference type="Proteomes" id="UP000193689">
    <property type="component" value="Unassembled WGS sequence"/>
</dbReference>
<protein>
    <submittedName>
        <fullName evidence="2">Retinol dehydrogenase 12</fullName>
    </submittedName>
</protein>
<name>A0A1Y2DJW2_9PEZI</name>
<reference evidence="2 3" key="1">
    <citation type="submission" date="2016-07" db="EMBL/GenBank/DDBJ databases">
        <title>Pervasive Adenine N6-methylation of Active Genes in Fungi.</title>
        <authorList>
            <consortium name="DOE Joint Genome Institute"/>
            <person name="Mondo S.J."/>
            <person name="Dannebaum R.O."/>
            <person name="Kuo R.C."/>
            <person name="Labutti K."/>
            <person name="Haridas S."/>
            <person name="Kuo A."/>
            <person name="Salamov A."/>
            <person name="Ahrendt S.R."/>
            <person name="Lipzen A."/>
            <person name="Sullivan W."/>
            <person name="Andreopoulos W.B."/>
            <person name="Clum A."/>
            <person name="Lindquist E."/>
            <person name="Daum C."/>
            <person name="Ramamoorthy G.K."/>
            <person name="Gryganskyi A."/>
            <person name="Culley D."/>
            <person name="Magnuson J.K."/>
            <person name="James T.Y."/>
            <person name="O'Malley M.A."/>
            <person name="Stajich J.E."/>
            <person name="Spatafora J.W."/>
            <person name="Visel A."/>
            <person name="Grigoriev I.V."/>
        </authorList>
    </citation>
    <scope>NUCLEOTIDE SEQUENCE [LARGE SCALE GENOMIC DNA]</scope>
    <source>
        <strain evidence="2 3">CBS 129021</strain>
    </source>
</reference>
<sequence>MSSSLQAQASFEATFRAFLRRQRTAPTPLPVNIRLTGQTAIVTGSNVGIGLAASQQLLKLGLSHLVMGVRSQVKGDAAATQLRQEFPDSVISVWILDMESYDSIHKFVEQCASLPRIDVAILNAAVMQPSYKTAAATGHELTMQVDYLSTALLSMLLLPVLKSKKIAGAPRPPVLSIVGSDLMYSANLKTKGPVLPQFDNPKSFSQIPSYSNAKLLLMFLVAKLAELVKPDDVLINMANPGMTKGTSLGHENPVLAMKLLGIAQFFLARSAEISASIYLDAALTRGDESHGSYISDWAIKPYPAIWYTEEGQELGARLLDETMEEFKLAGVSLPQIA</sequence>
<keyword evidence="1" id="KW-0560">Oxidoreductase</keyword>
<dbReference type="Pfam" id="PF00106">
    <property type="entry name" value="adh_short"/>
    <property type="match status" value="1"/>
</dbReference>
<dbReference type="RefSeq" id="XP_040712112.1">
    <property type="nucleotide sequence ID" value="XM_040864288.1"/>
</dbReference>
<gene>
    <name evidence="2" type="ORF">BCR38DRAFT_488569</name>
</gene>
<evidence type="ECO:0000256" key="1">
    <source>
        <dbReference type="ARBA" id="ARBA00023002"/>
    </source>
</evidence>
<organism evidence="2 3">
    <name type="scientific">Pseudomassariella vexata</name>
    <dbReference type="NCBI Taxonomy" id="1141098"/>
    <lineage>
        <taxon>Eukaryota</taxon>
        <taxon>Fungi</taxon>
        <taxon>Dikarya</taxon>
        <taxon>Ascomycota</taxon>
        <taxon>Pezizomycotina</taxon>
        <taxon>Sordariomycetes</taxon>
        <taxon>Xylariomycetidae</taxon>
        <taxon>Amphisphaeriales</taxon>
        <taxon>Pseudomassariaceae</taxon>
        <taxon>Pseudomassariella</taxon>
    </lineage>
</organism>